<evidence type="ECO:0000256" key="1">
    <source>
        <dbReference type="SAM" id="SignalP"/>
    </source>
</evidence>
<proteinExistence type="predicted"/>
<feature type="signal peptide" evidence="1">
    <location>
        <begin position="1"/>
        <end position="19"/>
    </location>
</feature>
<dbReference type="InterPro" id="IPR002925">
    <property type="entry name" value="Dienelactn_hydro"/>
</dbReference>
<dbReference type="InterPro" id="IPR029058">
    <property type="entry name" value="AB_hydrolase_fold"/>
</dbReference>
<sequence length="260" mass="28276">MRFFTLISVLATIASATLATAHPGSAQDVIRHTGRSVGKESVINGVKHYISKPFKKSTTAVIYLTDVFGLPLPENRLLVDSFARAGFFTIAPDLFQNKPAPADLNTPGFDVAGFLALHGPNVTDPIIAKTVQYVRKELGYKKVAVTGYCFGGRYSFRFLQKGKGVDVGFAAHPSLLEDGEVKAVTKPVSIAAADHDDLLPLDRLTQLEGILKNTTLPWTVSVYGGTSHGFGVRANVTDPRQKFGKEEAFFQAVRFFQSWA</sequence>
<dbReference type="Proteomes" id="UP001212841">
    <property type="component" value="Unassembled WGS sequence"/>
</dbReference>
<dbReference type="EMBL" id="JADGJD010000418">
    <property type="protein sequence ID" value="KAJ3051244.1"/>
    <property type="molecule type" value="Genomic_DNA"/>
</dbReference>
<reference evidence="3" key="1">
    <citation type="submission" date="2020-05" db="EMBL/GenBank/DDBJ databases">
        <title>Phylogenomic resolution of chytrid fungi.</title>
        <authorList>
            <person name="Stajich J.E."/>
            <person name="Amses K."/>
            <person name="Simmons R."/>
            <person name="Seto K."/>
            <person name="Myers J."/>
            <person name="Bonds A."/>
            <person name="Quandt C.A."/>
            <person name="Barry K."/>
            <person name="Liu P."/>
            <person name="Grigoriev I."/>
            <person name="Longcore J.E."/>
            <person name="James T.Y."/>
        </authorList>
    </citation>
    <scope>NUCLEOTIDE SEQUENCE</scope>
    <source>
        <strain evidence="3">JEL0318</strain>
    </source>
</reference>
<dbReference type="GO" id="GO:0016787">
    <property type="term" value="F:hydrolase activity"/>
    <property type="evidence" value="ECO:0007669"/>
    <property type="project" value="InterPro"/>
</dbReference>
<dbReference type="AlphaFoldDB" id="A0AAD5X219"/>
<gene>
    <name evidence="3" type="ORF">HK097_007762</name>
</gene>
<name>A0AAD5X219_9FUNG</name>
<evidence type="ECO:0000313" key="4">
    <source>
        <dbReference type="Proteomes" id="UP001212841"/>
    </source>
</evidence>
<organism evidence="3 4">
    <name type="scientific">Rhizophlyctis rosea</name>
    <dbReference type="NCBI Taxonomy" id="64517"/>
    <lineage>
        <taxon>Eukaryota</taxon>
        <taxon>Fungi</taxon>
        <taxon>Fungi incertae sedis</taxon>
        <taxon>Chytridiomycota</taxon>
        <taxon>Chytridiomycota incertae sedis</taxon>
        <taxon>Chytridiomycetes</taxon>
        <taxon>Rhizophlyctidales</taxon>
        <taxon>Rhizophlyctidaceae</taxon>
        <taxon>Rhizophlyctis</taxon>
    </lineage>
</organism>
<comment type="caution">
    <text evidence="3">The sequence shown here is derived from an EMBL/GenBank/DDBJ whole genome shotgun (WGS) entry which is preliminary data.</text>
</comment>
<feature type="domain" description="Dienelactone hydrolase" evidence="2">
    <location>
        <begin position="49"/>
        <end position="258"/>
    </location>
</feature>
<evidence type="ECO:0000259" key="2">
    <source>
        <dbReference type="Pfam" id="PF01738"/>
    </source>
</evidence>
<feature type="chain" id="PRO_5042214810" description="Dienelactone hydrolase domain-containing protein" evidence="1">
    <location>
        <begin position="20"/>
        <end position="260"/>
    </location>
</feature>
<dbReference type="PANTHER" id="PTHR17630">
    <property type="entry name" value="DIENELACTONE HYDROLASE"/>
    <property type="match status" value="1"/>
</dbReference>
<keyword evidence="4" id="KW-1185">Reference proteome</keyword>
<keyword evidence="1" id="KW-0732">Signal</keyword>
<dbReference type="Gene3D" id="3.40.50.1820">
    <property type="entry name" value="alpha/beta hydrolase"/>
    <property type="match status" value="1"/>
</dbReference>
<dbReference type="PANTHER" id="PTHR17630:SF44">
    <property type="entry name" value="PROTEIN AIM2"/>
    <property type="match status" value="1"/>
</dbReference>
<protein>
    <recommendedName>
        <fullName evidence="2">Dienelactone hydrolase domain-containing protein</fullName>
    </recommendedName>
</protein>
<evidence type="ECO:0000313" key="3">
    <source>
        <dbReference type="EMBL" id="KAJ3051244.1"/>
    </source>
</evidence>
<dbReference type="SUPFAM" id="SSF53474">
    <property type="entry name" value="alpha/beta-Hydrolases"/>
    <property type="match status" value="1"/>
</dbReference>
<dbReference type="Pfam" id="PF01738">
    <property type="entry name" value="DLH"/>
    <property type="match status" value="1"/>
</dbReference>
<accession>A0AAD5X219</accession>